<evidence type="ECO:0000256" key="6">
    <source>
        <dbReference type="SAM" id="Phobius"/>
    </source>
</evidence>
<feature type="domain" description="Glycoside hydrolase family 3 C-terminal" evidence="8">
    <location>
        <begin position="1418"/>
        <end position="1629"/>
    </location>
</feature>
<sequence>MGLNAKDIQLCLFKVVHDSTKSSYIFIQRHPIISSVLLICFILYIFLSYIYNFLVYISPFFVCAIIFIKIFWSSEKTQLKYVKIKDEKEGQKKVEPKCPKIPNYKRPDILYKYPSQNATSRRRNFSDKNWNVYGGLEENAKDLSAIFHNEFTKKNMENKWGKYFETGESSLENRLFSKKTQVPKRQPLRSEPSMVDLVECGDLDIERKIEDGDDEEETQEDRNKAIEWTEDDQKNLMYLGISEMERNKRLESLIARRKEKKLFKGQPEKVQNDKKPIAPLLMKRNDPLNSSKEFDDGLEMPSSAPSLMPRSPYDIPYDLSEERPNLTRDSFLQEFSSQNDMPLCRHESFSSDHSFPSETKQDQGAREHYFLNRRRKYSDRYSYSRFRRNHTDKGTHDWLIDQLIYNESEESGLQTSNPSIKGDESTHEEDGKCKIDMNDMKGETMEYKTKSMSNQISDSGLEKSGRWPKFPKPHERVFHLPISTSSTSATCSNINEVMYETVTSIIDKRQENMFLTNGRLCHTPTYSVASDLQVEVSEIGSPTSTVGENAEINSSTDRDSILYDGDIDRDISSGSEELWGASFHGVKETPKVKNDGDNLEVNNSSKDVVSPFDPCHIDEENAVDVCSSSSKFDVPENTPTHAIDSQHNIFGYTKHLIGENEAPQSSNFSHTLDQFPNETHSENLNEWCNMTKNVTNEAQFINDADNIAVTNQDNIENSRNNEDPDTSVVRQESIDDASIYSISSSPRSVLPEKAMTDEISLLNFDQHMHIDGQQSIVEGLTQENLYSENSPNIMLHTRQPMIDDVIDTISLSNFDQHRHIEPQQSIVDGMTQEISNNESSNDVMPQTMQPMMDDIIDEISLSNFDQHMDIEPQQSTMEGVTSETLTIETPHDELHNVNFNRLEEQQISPLENFREESNIFGNMNDEHIKNNEDNSNHLNSEEATTKSTSTINEATTLEDMNEKSGDLVDDKVPSREMLKDDKNEKASSSNNVHDELPKQRTNKPRSQNRDSEHYPKPRYLPKRNTQQQTMACVYKNPNEAIEVRVKDLLSRMTLREKIGQMTQIERTVANDSAIRDLSIGSILSAGGSSPFENAQSADWADMVDGFQKLALQSRLAIPLLYGIDAVHGNNSVYGATIFPHNVGLGATRDSDLVQRIGAATALEVKASGIHYSFAPCVAVLKDPRWGRCYECYSEDTEIVRKMTSIVSGLQGQSPEGHKHGYPFVAGKNNVIACAKHFVGDGGTHKGVNEGNTIIPYEDLERIHMAPYLDCISRGVSTIMVSYSSWNGRKLHADHFLITEILKDKLGFKGFVISDWEGLDRLCQPHGSDYRYCISSAVNAGIDMVMVALRYKVFIEELTSLVESGEVPLRRIDDAVERILRVKFAAGLFEFPFSDRSLLDTVGCKPHRDLAREAVQKSLVLLKNGKYLSKPFLPLNKNAKRILLAGTHADDLGYQCGGWTKTWYGMSGRITVGTTILDAVKATVGAETEVIYEKYPSKDTIERNEFCFAIVAVGEAPYAETLGDNSELTIPLNGADIIRVVADRIPTLVILISGRPLLLEPWLLEKIDALVAAWLPGSEGEGITDVIFGSHEFKGKLPVNWFRRVAQLDQPTDGVNSCEPLFPLGFGLTYH</sequence>
<dbReference type="Gene3D" id="3.20.20.300">
    <property type="entry name" value="Glycoside hydrolase, family 3, N-terminal domain"/>
    <property type="match status" value="1"/>
</dbReference>
<evidence type="ECO:0000259" key="7">
    <source>
        <dbReference type="Pfam" id="PF00933"/>
    </source>
</evidence>
<dbReference type="Pfam" id="PF01915">
    <property type="entry name" value="Glyco_hydro_3_C"/>
    <property type="match status" value="1"/>
</dbReference>
<feature type="compositionally biased region" description="Basic and acidic residues" evidence="5">
    <location>
        <begin position="924"/>
        <end position="944"/>
    </location>
</feature>
<accession>A0AAN9LFL6</accession>
<dbReference type="InterPro" id="IPR001764">
    <property type="entry name" value="Glyco_hydro_3_N"/>
</dbReference>
<dbReference type="GO" id="GO:0008422">
    <property type="term" value="F:beta-glucosidase activity"/>
    <property type="evidence" value="ECO:0007669"/>
    <property type="project" value="TreeGrafter"/>
</dbReference>
<dbReference type="InterPro" id="IPR017853">
    <property type="entry name" value="GH"/>
</dbReference>
<keyword evidence="3 4" id="KW-0326">Glycosidase</keyword>
<dbReference type="PROSITE" id="PS00775">
    <property type="entry name" value="GLYCOSYL_HYDROL_F3"/>
    <property type="match status" value="1"/>
</dbReference>
<evidence type="ECO:0000256" key="1">
    <source>
        <dbReference type="ARBA" id="ARBA00005336"/>
    </source>
</evidence>
<name>A0AAN9LFL6_PHACN</name>
<dbReference type="FunFam" id="3.40.50.1700:FF:000002">
    <property type="entry name" value="Glycosyl hydrolase family protein"/>
    <property type="match status" value="1"/>
</dbReference>
<dbReference type="InterPro" id="IPR036962">
    <property type="entry name" value="Glyco_hydro_3_N_sf"/>
</dbReference>
<dbReference type="EMBL" id="JAYMYR010000011">
    <property type="protein sequence ID" value="KAK7333253.1"/>
    <property type="molecule type" value="Genomic_DNA"/>
</dbReference>
<evidence type="ECO:0000256" key="3">
    <source>
        <dbReference type="ARBA" id="ARBA00023295"/>
    </source>
</evidence>
<comment type="caution">
    <text evidence="9">The sequence shown here is derived from an EMBL/GenBank/DDBJ whole genome shotgun (WGS) entry which is preliminary data.</text>
</comment>
<dbReference type="InterPro" id="IPR036881">
    <property type="entry name" value="Glyco_hydro_3_C_sf"/>
</dbReference>
<feature type="region of interest" description="Disordered" evidence="5">
    <location>
        <begin position="924"/>
        <end position="1027"/>
    </location>
</feature>
<dbReference type="SUPFAM" id="SSF51445">
    <property type="entry name" value="(Trans)glycosidases"/>
    <property type="match status" value="1"/>
</dbReference>
<evidence type="ECO:0000256" key="2">
    <source>
        <dbReference type="ARBA" id="ARBA00022801"/>
    </source>
</evidence>
<keyword evidence="6" id="KW-1133">Transmembrane helix</keyword>
<dbReference type="Pfam" id="PF00933">
    <property type="entry name" value="Glyco_hydro_3"/>
    <property type="match status" value="1"/>
</dbReference>
<feature type="compositionally biased region" description="Basic and acidic residues" evidence="5">
    <location>
        <begin position="960"/>
        <end position="985"/>
    </location>
</feature>
<feature type="compositionally biased region" description="Polar residues" evidence="5">
    <location>
        <begin position="945"/>
        <end position="955"/>
    </location>
</feature>
<dbReference type="InterPro" id="IPR051915">
    <property type="entry name" value="Cellulose_Degrad_GH3"/>
</dbReference>
<organism evidence="9 10">
    <name type="scientific">Phaseolus coccineus</name>
    <name type="common">Scarlet runner bean</name>
    <name type="synonym">Phaseolus multiflorus</name>
    <dbReference type="NCBI Taxonomy" id="3886"/>
    <lineage>
        <taxon>Eukaryota</taxon>
        <taxon>Viridiplantae</taxon>
        <taxon>Streptophyta</taxon>
        <taxon>Embryophyta</taxon>
        <taxon>Tracheophyta</taxon>
        <taxon>Spermatophyta</taxon>
        <taxon>Magnoliopsida</taxon>
        <taxon>eudicotyledons</taxon>
        <taxon>Gunneridae</taxon>
        <taxon>Pentapetalae</taxon>
        <taxon>rosids</taxon>
        <taxon>fabids</taxon>
        <taxon>Fabales</taxon>
        <taxon>Fabaceae</taxon>
        <taxon>Papilionoideae</taxon>
        <taxon>50 kb inversion clade</taxon>
        <taxon>NPAAA clade</taxon>
        <taxon>indigoferoid/millettioid clade</taxon>
        <taxon>Phaseoleae</taxon>
        <taxon>Phaseolus</taxon>
    </lineage>
</organism>
<evidence type="ECO:0000259" key="8">
    <source>
        <dbReference type="Pfam" id="PF01915"/>
    </source>
</evidence>
<evidence type="ECO:0000256" key="5">
    <source>
        <dbReference type="SAM" id="MobiDB-lite"/>
    </source>
</evidence>
<dbReference type="SUPFAM" id="SSF52279">
    <property type="entry name" value="Beta-D-glucan exohydrolase, C-terminal domain"/>
    <property type="match status" value="1"/>
</dbReference>
<feature type="transmembrane region" description="Helical" evidence="6">
    <location>
        <begin position="53"/>
        <end position="72"/>
    </location>
</feature>
<gene>
    <name evidence="9" type="ORF">VNO80_30018</name>
</gene>
<dbReference type="InterPro" id="IPR002772">
    <property type="entry name" value="Glyco_hydro_3_C"/>
</dbReference>
<evidence type="ECO:0000256" key="4">
    <source>
        <dbReference type="RuleBase" id="RU361161"/>
    </source>
</evidence>
<evidence type="ECO:0000313" key="9">
    <source>
        <dbReference type="EMBL" id="KAK7333253.1"/>
    </source>
</evidence>
<keyword evidence="2 4" id="KW-0378">Hydrolase</keyword>
<dbReference type="PRINTS" id="PR00133">
    <property type="entry name" value="GLHYDRLASE3"/>
</dbReference>
<dbReference type="PANTHER" id="PTHR30620">
    <property type="entry name" value="PERIPLASMIC BETA-GLUCOSIDASE-RELATED"/>
    <property type="match status" value="1"/>
</dbReference>
<evidence type="ECO:0000313" key="10">
    <source>
        <dbReference type="Proteomes" id="UP001374584"/>
    </source>
</evidence>
<feature type="region of interest" description="Disordered" evidence="5">
    <location>
        <begin position="409"/>
        <end position="431"/>
    </location>
</feature>
<dbReference type="PANTHER" id="PTHR30620:SF33">
    <property type="entry name" value="BETA-D-GLUCAN EXOHYDROLASE-LIKE PROTEIN-RELATED"/>
    <property type="match status" value="1"/>
</dbReference>
<keyword evidence="6" id="KW-0812">Transmembrane</keyword>
<keyword evidence="10" id="KW-1185">Reference proteome</keyword>
<evidence type="ECO:0008006" key="11">
    <source>
        <dbReference type="Google" id="ProtNLM"/>
    </source>
</evidence>
<dbReference type="Proteomes" id="UP001374584">
    <property type="component" value="Unassembled WGS sequence"/>
</dbReference>
<dbReference type="FunFam" id="3.20.20.300:FF:000003">
    <property type="entry name" value="Beta-D-glucan exohydrolase isoenzyme ExoI"/>
    <property type="match status" value="1"/>
</dbReference>
<feature type="domain" description="Glycoside hydrolase family 3 N-terminal" evidence="7">
    <location>
        <begin position="1053"/>
        <end position="1381"/>
    </location>
</feature>
<keyword evidence="6" id="KW-0472">Membrane</keyword>
<proteinExistence type="inferred from homology"/>
<dbReference type="Gene3D" id="3.40.50.1700">
    <property type="entry name" value="Glycoside hydrolase family 3 C-terminal domain"/>
    <property type="match status" value="1"/>
</dbReference>
<comment type="similarity">
    <text evidence="1 4">Belongs to the glycosyl hydrolase 3 family.</text>
</comment>
<feature type="compositionally biased region" description="Basic and acidic residues" evidence="5">
    <location>
        <begin position="421"/>
        <end position="431"/>
    </location>
</feature>
<reference evidence="9 10" key="1">
    <citation type="submission" date="2024-01" db="EMBL/GenBank/DDBJ databases">
        <title>The genomes of 5 underutilized Papilionoideae crops provide insights into root nodulation and disease resistanc.</title>
        <authorList>
            <person name="Jiang F."/>
        </authorList>
    </citation>
    <scope>NUCLEOTIDE SEQUENCE [LARGE SCALE GENOMIC DNA]</scope>
    <source>
        <strain evidence="9">JINMINGXINNONG_FW02</strain>
        <tissue evidence="9">Leaves</tissue>
    </source>
</reference>
<protein>
    <recommendedName>
        <fullName evidence="11">Beta-glucosidase</fullName>
    </recommendedName>
</protein>
<feature type="transmembrane region" description="Helical" evidence="6">
    <location>
        <begin position="26"/>
        <end position="46"/>
    </location>
</feature>
<dbReference type="InterPro" id="IPR019800">
    <property type="entry name" value="Glyco_hydro_3_AS"/>
</dbReference>
<dbReference type="GO" id="GO:0009251">
    <property type="term" value="P:glucan catabolic process"/>
    <property type="evidence" value="ECO:0007669"/>
    <property type="project" value="TreeGrafter"/>
</dbReference>
<feature type="region of interest" description="Disordered" evidence="5">
    <location>
        <begin position="283"/>
        <end position="311"/>
    </location>
</feature>